<accession>A0ABS9X0Q2</accession>
<dbReference type="SUPFAM" id="SSF56935">
    <property type="entry name" value="Porins"/>
    <property type="match status" value="1"/>
</dbReference>
<protein>
    <submittedName>
        <fullName evidence="2">Uncharacterized protein</fullName>
    </submittedName>
</protein>
<keyword evidence="3" id="KW-1185">Reference proteome</keyword>
<evidence type="ECO:0000313" key="3">
    <source>
        <dbReference type="Proteomes" id="UP001139646"/>
    </source>
</evidence>
<reference evidence="2" key="1">
    <citation type="submission" date="2022-01" db="EMBL/GenBank/DDBJ databases">
        <title>Colwellia maritima, isolated from seawater.</title>
        <authorList>
            <person name="Kristyanto S."/>
            <person name="Jung J."/>
            <person name="Jeon C.O."/>
        </authorList>
    </citation>
    <scope>NUCLEOTIDE SEQUENCE</scope>
    <source>
        <strain evidence="2">MSW7</strain>
    </source>
</reference>
<evidence type="ECO:0000256" key="1">
    <source>
        <dbReference type="ARBA" id="ARBA00022729"/>
    </source>
</evidence>
<evidence type="ECO:0000313" key="2">
    <source>
        <dbReference type="EMBL" id="MCI2283046.1"/>
    </source>
</evidence>
<keyword evidence="1" id="KW-0732">Signal</keyword>
<dbReference type="Proteomes" id="UP001139646">
    <property type="component" value="Unassembled WGS sequence"/>
</dbReference>
<dbReference type="EMBL" id="JAKKSL010000001">
    <property type="protein sequence ID" value="MCI2283046.1"/>
    <property type="molecule type" value="Genomic_DNA"/>
</dbReference>
<organism evidence="2 3">
    <name type="scientific">Colwellia maritima</name>
    <dbReference type="NCBI Taxonomy" id="2912588"/>
    <lineage>
        <taxon>Bacteria</taxon>
        <taxon>Pseudomonadati</taxon>
        <taxon>Pseudomonadota</taxon>
        <taxon>Gammaproteobacteria</taxon>
        <taxon>Alteromonadales</taxon>
        <taxon>Colwelliaceae</taxon>
        <taxon>Colwellia</taxon>
    </lineage>
</organism>
<proteinExistence type="predicted"/>
<dbReference type="RefSeq" id="WP_242284199.1">
    <property type="nucleotide sequence ID" value="NZ_JAKKSL010000001.1"/>
</dbReference>
<sequence>MYIQSRYKVNNELTLLTRYETFARDKNDKDGTKMEQESNGSIPAYFGYHHDTTVGLSYDFSSNFRMRFEYHWFQGAGRLTPVVLPDPEVNDNKNWQLWAMQLMYWF</sequence>
<comment type="caution">
    <text evidence="2">The sequence shown here is derived from an EMBL/GenBank/DDBJ whole genome shotgun (WGS) entry which is preliminary data.</text>
</comment>
<name>A0ABS9X0Q2_9GAMM</name>
<dbReference type="Gene3D" id="2.40.160.40">
    <property type="entry name" value="monomeric porin ompg"/>
    <property type="match status" value="1"/>
</dbReference>
<dbReference type="InterPro" id="IPR053713">
    <property type="entry name" value="Bact_OM_Channel_sf"/>
</dbReference>
<gene>
    <name evidence="2" type="ORF">L3081_06070</name>
</gene>